<reference evidence="1" key="2">
    <citation type="journal article" date="2023" name="IMA Fungus">
        <title>Comparative genomic study of the Penicillium genus elucidates a diverse pangenome and 15 lateral gene transfer events.</title>
        <authorList>
            <person name="Petersen C."/>
            <person name="Sorensen T."/>
            <person name="Nielsen M.R."/>
            <person name="Sondergaard T.E."/>
            <person name="Sorensen J.L."/>
            <person name="Fitzpatrick D.A."/>
            <person name="Frisvad J.C."/>
            <person name="Nielsen K.L."/>
        </authorList>
    </citation>
    <scope>NUCLEOTIDE SEQUENCE</scope>
    <source>
        <strain evidence="1">IBT 30728</strain>
    </source>
</reference>
<sequence>MLEMSWQGLTEADVLASATSRPPATYANEVGSVAITVSCMANNKSVVHAKRHAFGGPYGSVPSLSSEAKASGLGIKVTMA</sequence>
<keyword evidence="2" id="KW-1185">Reference proteome</keyword>
<dbReference type="EMBL" id="JAPWDQ010000004">
    <property type="protein sequence ID" value="KAJ5488531.1"/>
    <property type="molecule type" value="Genomic_DNA"/>
</dbReference>
<name>A0A9X0BX95_9EURO</name>
<protein>
    <submittedName>
        <fullName evidence="1">Uncharacterized protein</fullName>
    </submittedName>
</protein>
<gene>
    <name evidence="1" type="ORF">N7539_003421</name>
</gene>
<reference evidence="1" key="1">
    <citation type="submission" date="2022-12" db="EMBL/GenBank/DDBJ databases">
        <authorList>
            <person name="Petersen C."/>
        </authorList>
    </citation>
    <scope>NUCLEOTIDE SEQUENCE</scope>
    <source>
        <strain evidence="1">IBT 30728</strain>
    </source>
</reference>
<comment type="caution">
    <text evidence="1">The sequence shown here is derived from an EMBL/GenBank/DDBJ whole genome shotgun (WGS) entry which is preliminary data.</text>
</comment>
<dbReference type="GeneID" id="81623272"/>
<dbReference type="Proteomes" id="UP001148312">
    <property type="component" value="Unassembled WGS sequence"/>
</dbReference>
<accession>A0A9X0BX95</accession>
<dbReference type="RefSeq" id="XP_056790564.1">
    <property type="nucleotide sequence ID" value="XM_056933023.1"/>
</dbReference>
<evidence type="ECO:0000313" key="2">
    <source>
        <dbReference type="Proteomes" id="UP001148312"/>
    </source>
</evidence>
<dbReference type="AlphaFoldDB" id="A0A9X0BX95"/>
<organism evidence="1 2">
    <name type="scientific">Penicillium diatomitis</name>
    <dbReference type="NCBI Taxonomy" id="2819901"/>
    <lineage>
        <taxon>Eukaryota</taxon>
        <taxon>Fungi</taxon>
        <taxon>Dikarya</taxon>
        <taxon>Ascomycota</taxon>
        <taxon>Pezizomycotina</taxon>
        <taxon>Eurotiomycetes</taxon>
        <taxon>Eurotiomycetidae</taxon>
        <taxon>Eurotiales</taxon>
        <taxon>Aspergillaceae</taxon>
        <taxon>Penicillium</taxon>
    </lineage>
</organism>
<proteinExistence type="predicted"/>
<evidence type="ECO:0000313" key="1">
    <source>
        <dbReference type="EMBL" id="KAJ5488531.1"/>
    </source>
</evidence>